<dbReference type="InterPro" id="IPR011989">
    <property type="entry name" value="ARM-like"/>
</dbReference>
<organism evidence="2 3">
    <name type="scientific">Sphaerisporangium flaviroseum</name>
    <dbReference type="NCBI Taxonomy" id="509199"/>
    <lineage>
        <taxon>Bacteria</taxon>
        <taxon>Bacillati</taxon>
        <taxon>Actinomycetota</taxon>
        <taxon>Actinomycetes</taxon>
        <taxon>Streptosporangiales</taxon>
        <taxon>Streptosporangiaceae</taxon>
        <taxon>Sphaerisporangium</taxon>
    </lineage>
</organism>
<gene>
    <name evidence="2" type="ORF">GCM10022226_08670</name>
</gene>
<feature type="compositionally biased region" description="Polar residues" evidence="1">
    <location>
        <begin position="23"/>
        <end position="38"/>
    </location>
</feature>
<accession>A0ABP7HHJ0</accession>
<dbReference type="Pfam" id="PF13646">
    <property type="entry name" value="HEAT_2"/>
    <property type="match status" value="1"/>
</dbReference>
<dbReference type="InterPro" id="IPR016024">
    <property type="entry name" value="ARM-type_fold"/>
</dbReference>
<name>A0ABP7HHJ0_9ACTN</name>
<dbReference type="InterPro" id="IPR004155">
    <property type="entry name" value="PBS_lyase_HEAT"/>
</dbReference>
<protein>
    <recommendedName>
        <fullName evidence="4">HEAT repeat domain-containing protein</fullName>
    </recommendedName>
</protein>
<dbReference type="Gene3D" id="1.25.10.10">
    <property type="entry name" value="Leucine-rich Repeat Variant"/>
    <property type="match status" value="1"/>
</dbReference>
<evidence type="ECO:0000313" key="2">
    <source>
        <dbReference type="EMBL" id="GAA3791897.1"/>
    </source>
</evidence>
<dbReference type="Proteomes" id="UP001500888">
    <property type="component" value="Unassembled WGS sequence"/>
</dbReference>
<feature type="region of interest" description="Disordered" evidence="1">
    <location>
        <begin position="1"/>
        <end position="90"/>
    </location>
</feature>
<evidence type="ECO:0008006" key="4">
    <source>
        <dbReference type="Google" id="ProtNLM"/>
    </source>
</evidence>
<evidence type="ECO:0000313" key="3">
    <source>
        <dbReference type="Proteomes" id="UP001500888"/>
    </source>
</evidence>
<evidence type="ECO:0000256" key="1">
    <source>
        <dbReference type="SAM" id="MobiDB-lite"/>
    </source>
</evidence>
<sequence length="259" mass="27558">MGTRADGRLQEGAGTGRGAGEGSPQSRENVLEPTQNTREAALDRAQDRRPGKAPDAHPGEARDSRPGEARGSRPGEARDPEAPRRTHMSDLSGCTVGELLAIALADEDPDGLVRWKAVGVLHARGDLETFTEARRLCASDSRVERVLGVDILGELGAPRPPFVDKTLSVLRYLAAGDDDVRVLHAVLIAFGHLRDPRALPSVIELATHPDPTVRYGAAYALSHVLGRPADPAGLAALRRLAKDPDDDVADWAALGLILP</sequence>
<feature type="compositionally biased region" description="Basic and acidic residues" evidence="1">
    <location>
        <begin position="40"/>
        <end position="88"/>
    </location>
</feature>
<dbReference type="SUPFAM" id="SSF48371">
    <property type="entry name" value="ARM repeat"/>
    <property type="match status" value="1"/>
</dbReference>
<comment type="caution">
    <text evidence="2">The sequence shown here is derived from an EMBL/GenBank/DDBJ whole genome shotgun (WGS) entry which is preliminary data.</text>
</comment>
<proteinExistence type="predicted"/>
<keyword evidence="3" id="KW-1185">Reference proteome</keyword>
<dbReference type="SMART" id="SM00567">
    <property type="entry name" value="EZ_HEAT"/>
    <property type="match status" value="2"/>
</dbReference>
<dbReference type="EMBL" id="BAAAZR010000001">
    <property type="protein sequence ID" value="GAA3791897.1"/>
    <property type="molecule type" value="Genomic_DNA"/>
</dbReference>
<reference evidence="3" key="1">
    <citation type="journal article" date="2019" name="Int. J. Syst. Evol. Microbiol.">
        <title>The Global Catalogue of Microorganisms (GCM) 10K type strain sequencing project: providing services to taxonomists for standard genome sequencing and annotation.</title>
        <authorList>
            <consortium name="The Broad Institute Genomics Platform"/>
            <consortium name="The Broad Institute Genome Sequencing Center for Infectious Disease"/>
            <person name="Wu L."/>
            <person name="Ma J."/>
        </authorList>
    </citation>
    <scope>NUCLEOTIDE SEQUENCE [LARGE SCALE GENOMIC DNA]</scope>
    <source>
        <strain evidence="3">JCM 16908</strain>
    </source>
</reference>